<dbReference type="RefSeq" id="WP_211971686.1">
    <property type="nucleotide sequence ID" value="NZ_CBFHAM010000080.1"/>
</dbReference>
<sequence>MARIKIDLPEVFPFTIQIPVRIQDVNYGGHVGNDAILSIMHESRIQFLSSIGYKELDQEAGTGLIMTDVAVAYKGEGFHGDIFEVAVAAGEFNALGFELFYRITTNRDAQTITIAEGKTGMIFFDYNRRKVAKLPADMKASLETGK</sequence>
<dbReference type="SUPFAM" id="SSF54637">
    <property type="entry name" value="Thioesterase/thiol ester dehydrase-isomerase"/>
    <property type="match status" value="1"/>
</dbReference>
<dbReference type="InterPro" id="IPR050563">
    <property type="entry name" value="4-hydroxybenzoyl-CoA_TE"/>
</dbReference>
<keyword evidence="2" id="KW-0378">Hydrolase</keyword>
<evidence type="ECO:0000256" key="1">
    <source>
        <dbReference type="ARBA" id="ARBA00005953"/>
    </source>
</evidence>
<gene>
    <name evidence="3" type="ORF">KE626_04415</name>
</gene>
<protein>
    <submittedName>
        <fullName evidence="3">Thioesterase family protein</fullName>
    </submittedName>
</protein>
<comment type="similarity">
    <text evidence="1">Belongs to the 4-hydroxybenzoyl-CoA thioesterase family.</text>
</comment>
<dbReference type="PANTHER" id="PTHR31793">
    <property type="entry name" value="4-HYDROXYBENZOYL-COA THIOESTERASE FAMILY MEMBER"/>
    <property type="match status" value="1"/>
</dbReference>
<proteinExistence type="inferred from homology"/>
<evidence type="ECO:0000313" key="3">
    <source>
        <dbReference type="EMBL" id="MBS0026546.1"/>
    </source>
</evidence>
<evidence type="ECO:0000313" key="4">
    <source>
        <dbReference type="Proteomes" id="UP000676386"/>
    </source>
</evidence>
<dbReference type="CDD" id="cd00586">
    <property type="entry name" value="4HBT"/>
    <property type="match status" value="1"/>
</dbReference>
<organism evidence="3 4">
    <name type="scientific">Chitinophaga hostae</name>
    <dbReference type="NCBI Taxonomy" id="2831022"/>
    <lineage>
        <taxon>Bacteria</taxon>
        <taxon>Pseudomonadati</taxon>
        <taxon>Bacteroidota</taxon>
        <taxon>Chitinophagia</taxon>
        <taxon>Chitinophagales</taxon>
        <taxon>Chitinophagaceae</taxon>
        <taxon>Chitinophaga</taxon>
    </lineage>
</organism>
<dbReference type="Pfam" id="PF13279">
    <property type="entry name" value="4HBT_2"/>
    <property type="match status" value="1"/>
</dbReference>
<evidence type="ECO:0000256" key="2">
    <source>
        <dbReference type="ARBA" id="ARBA00022801"/>
    </source>
</evidence>
<dbReference type="InterPro" id="IPR029069">
    <property type="entry name" value="HotDog_dom_sf"/>
</dbReference>
<reference evidence="3 4" key="1">
    <citation type="submission" date="2021-04" db="EMBL/GenBank/DDBJ databases">
        <title>Chitinophaga sp. nov., isolated from the rhizosphere soil.</title>
        <authorList>
            <person name="He S."/>
        </authorList>
    </citation>
    <scope>NUCLEOTIDE SEQUENCE [LARGE SCALE GENOMIC DNA]</scope>
    <source>
        <strain evidence="3 4">2R12</strain>
    </source>
</reference>
<dbReference type="Gene3D" id="3.10.129.10">
    <property type="entry name" value="Hotdog Thioesterase"/>
    <property type="match status" value="1"/>
</dbReference>
<comment type="caution">
    <text evidence="3">The sequence shown here is derived from an EMBL/GenBank/DDBJ whole genome shotgun (WGS) entry which is preliminary data.</text>
</comment>
<dbReference type="Proteomes" id="UP000676386">
    <property type="component" value="Unassembled WGS sequence"/>
</dbReference>
<keyword evidence="4" id="KW-1185">Reference proteome</keyword>
<dbReference type="EMBL" id="JAGTXB010000002">
    <property type="protein sequence ID" value="MBS0026546.1"/>
    <property type="molecule type" value="Genomic_DNA"/>
</dbReference>
<accession>A0ABS5IUA8</accession>
<dbReference type="PANTHER" id="PTHR31793:SF27">
    <property type="entry name" value="NOVEL THIOESTERASE SUPERFAMILY DOMAIN AND SAPOSIN A-TYPE DOMAIN CONTAINING PROTEIN (0610012H03RIK)"/>
    <property type="match status" value="1"/>
</dbReference>
<name>A0ABS5IUA8_9BACT</name>